<dbReference type="SUPFAM" id="SSF49599">
    <property type="entry name" value="TRAF domain-like"/>
    <property type="match status" value="1"/>
</dbReference>
<evidence type="ECO:0000256" key="1">
    <source>
        <dbReference type="ARBA" id="ARBA00004906"/>
    </source>
</evidence>
<dbReference type="CDD" id="cd00121">
    <property type="entry name" value="MATH"/>
    <property type="match status" value="1"/>
</dbReference>
<dbReference type="InterPro" id="IPR056423">
    <property type="entry name" value="BACK_BPM_SPOP"/>
</dbReference>
<evidence type="ECO:0000313" key="6">
    <source>
        <dbReference type="Proteomes" id="UP000324897"/>
    </source>
</evidence>
<dbReference type="PROSITE" id="PS50144">
    <property type="entry name" value="MATH"/>
    <property type="match status" value="1"/>
</dbReference>
<dbReference type="Pfam" id="PF00651">
    <property type="entry name" value="BTB"/>
    <property type="match status" value="1"/>
</dbReference>
<feature type="domain" description="MATH" evidence="4">
    <location>
        <begin position="182"/>
        <end position="315"/>
    </location>
</feature>
<dbReference type="InterPro" id="IPR000210">
    <property type="entry name" value="BTB/POZ_dom"/>
</dbReference>
<dbReference type="GO" id="GO:0016567">
    <property type="term" value="P:protein ubiquitination"/>
    <property type="evidence" value="ECO:0007669"/>
    <property type="project" value="InterPro"/>
</dbReference>
<protein>
    <recommendedName>
        <fullName evidence="7">BTB domain-containing protein</fullName>
    </recommendedName>
</protein>
<name>A0A5J9W1L0_9POAL</name>
<dbReference type="AlphaFoldDB" id="A0A5J9W1L0"/>
<dbReference type="InterPro" id="IPR011333">
    <property type="entry name" value="SKP1/BTB/POZ_sf"/>
</dbReference>
<dbReference type="Gene3D" id="3.30.710.10">
    <property type="entry name" value="Potassium Channel Kv1.1, Chain A"/>
    <property type="match status" value="1"/>
</dbReference>
<comment type="similarity">
    <text evidence="2">Belongs to the Tdpoz family.</text>
</comment>
<evidence type="ECO:0000256" key="2">
    <source>
        <dbReference type="ARBA" id="ARBA00010846"/>
    </source>
</evidence>
<comment type="caution">
    <text evidence="5">The sequence shown here is derived from an EMBL/GenBank/DDBJ whole genome shotgun (WGS) entry which is preliminary data.</text>
</comment>
<dbReference type="InterPro" id="IPR008974">
    <property type="entry name" value="TRAF-like"/>
</dbReference>
<dbReference type="Pfam" id="PF24570">
    <property type="entry name" value="BACK_BPM_SPOP"/>
    <property type="match status" value="1"/>
</dbReference>
<dbReference type="PANTHER" id="PTHR26379">
    <property type="entry name" value="BTB/POZ AND MATH DOMAIN-CONTAINING PROTEIN 1"/>
    <property type="match status" value="1"/>
</dbReference>
<dbReference type="PROSITE" id="PS50097">
    <property type="entry name" value="BTB"/>
    <property type="match status" value="1"/>
</dbReference>
<reference evidence="5 6" key="1">
    <citation type="journal article" date="2019" name="Sci. Rep.">
        <title>A high-quality genome of Eragrostis curvula grass provides insights into Poaceae evolution and supports new strategies to enhance forage quality.</title>
        <authorList>
            <person name="Carballo J."/>
            <person name="Santos B.A.C.M."/>
            <person name="Zappacosta D."/>
            <person name="Garbus I."/>
            <person name="Selva J.P."/>
            <person name="Gallo C.A."/>
            <person name="Diaz A."/>
            <person name="Albertini E."/>
            <person name="Caccamo M."/>
            <person name="Echenique V."/>
        </authorList>
    </citation>
    <scope>NUCLEOTIDE SEQUENCE [LARGE SCALE GENOMIC DNA]</scope>
    <source>
        <strain evidence="6">cv. Victoria</strain>
        <tissue evidence="5">Leaf</tissue>
    </source>
</reference>
<dbReference type="Pfam" id="PF22486">
    <property type="entry name" value="MATH_2"/>
    <property type="match status" value="1"/>
</dbReference>
<evidence type="ECO:0000259" key="4">
    <source>
        <dbReference type="PROSITE" id="PS50144"/>
    </source>
</evidence>
<organism evidence="5 6">
    <name type="scientific">Eragrostis curvula</name>
    <name type="common">weeping love grass</name>
    <dbReference type="NCBI Taxonomy" id="38414"/>
    <lineage>
        <taxon>Eukaryota</taxon>
        <taxon>Viridiplantae</taxon>
        <taxon>Streptophyta</taxon>
        <taxon>Embryophyta</taxon>
        <taxon>Tracheophyta</taxon>
        <taxon>Spermatophyta</taxon>
        <taxon>Magnoliopsida</taxon>
        <taxon>Liliopsida</taxon>
        <taxon>Poales</taxon>
        <taxon>Poaceae</taxon>
        <taxon>PACMAD clade</taxon>
        <taxon>Chloridoideae</taxon>
        <taxon>Eragrostideae</taxon>
        <taxon>Eragrostidinae</taxon>
        <taxon>Eragrostis</taxon>
    </lineage>
</organism>
<gene>
    <name evidence="5" type="ORF">EJB05_09041</name>
</gene>
<comment type="pathway">
    <text evidence="1">Protein modification; protein ubiquitination.</text>
</comment>
<dbReference type="InterPro" id="IPR045005">
    <property type="entry name" value="BPM1-6"/>
</dbReference>
<dbReference type="SMART" id="SM00225">
    <property type="entry name" value="BTB"/>
    <property type="match status" value="1"/>
</dbReference>
<dbReference type="Proteomes" id="UP000324897">
    <property type="component" value="Unassembled WGS sequence"/>
</dbReference>
<dbReference type="OrthoDB" id="6359816at2759"/>
<evidence type="ECO:0008006" key="7">
    <source>
        <dbReference type="Google" id="ProtNLM"/>
    </source>
</evidence>
<dbReference type="EMBL" id="RWGY01000005">
    <property type="protein sequence ID" value="TVU42622.1"/>
    <property type="molecule type" value="Genomic_DNA"/>
</dbReference>
<dbReference type="Gene3D" id="1.25.40.420">
    <property type="match status" value="1"/>
</dbReference>
<dbReference type="SUPFAM" id="SSF54695">
    <property type="entry name" value="POZ domain"/>
    <property type="match status" value="1"/>
</dbReference>
<dbReference type="Gramene" id="TVU42622">
    <property type="protein sequence ID" value="TVU42622"/>
    <property type="gene ID" value="EJB05_09041"/>
</dbReference>
<dbReference type="Gene3D" id="2.60.210.10">
    <property type="entry name" value="Apoptosis, Tumor Necrosis Factor Receptor Associated Protein 2, Chain A"/>
    <property type="match status" value="1"/>
</dbReference>
<evidence type="ECO:0000313" key="5">
    <source>
        <dbReference type="EMBL" id="TVU42622.1"/>
    </source>
</evidence>
<feature type="non-terminal residue" evidence="5">
    <location>
        <position position="1"/>
    </location>
</feature>
<dbReference type="CDD" id="cd18280">
    <property type="entry name" value="BTB_POZ_BPM_plant"/>
    <property type="match status" value="1"/>
</dbReference>
<keyword evidence="6" id="KW-1185">Reference proteome</keyword>
<accession>A0A5J9W1L0</accession>
<feature type="domain" description="BTB" evidence="3">
    <location>
        <begin position="353"/>
        <end position="420"/>
    </location>
</feature>
<evidence type="ECO:0000259" key="3">
    <source>
        <dbReference type="PROSITE" id="PS50097"/>
    </source>
</evidence>
<dbReference type="PANTHER" id="PTHR26379:SF433">
    <property type="entry name" value="OS08G0226800 PROTEIN"/>
    <property type="match status" value="1"/>
</dbReference>
<dbReference type="InterPro" id="IPR002083">
    <property type="entry name" value="MATH/TRAF_dom"/>
</dbReference>
<proteinExistence type="inferred from homology"/>
<sequence length="527" mass="58136">MAGYGGRGGWRRRGMKLGFATGGENQGEERFKDCGVRKRVEEEGAACLRSSPWRTSSASGSDRLSFLAAVTRGITLTAEEGIDDVHCGSEKVAAHTFYHHHRPRAPICSRSYPSSPISSPRFPFPRSLPSHCVSVAGSSPPRKPLLPAPPLPHSLPPVPFRGKRMASVPETTVSSFTTKTARGTHAFEIIGYTLQKGIGVGNFVRSGTFTVGGYDWAIRFYPDDYEGFTTWGSKVCVAIDLELMSVNAKVRALYDLRLVNKASGSKEVIYSATAPMVFSAPTTCWTAPVLVERSKIENGSDGFIHDDCLTIECNLSVVIDKQVRKTKGGGEIRVPPSNLGKHFSKLWLDEATGDVVFIVEGEAFPAHKIVLAARSPVFKAEFHGQMKERTERCITVEDMKPDVFKALLYFAYTDMVPESEWDDLNDGEYREIVRHLLVAADRYAMDRLKLMCAEILQYVLSVENVATTLALADQNNCPSLRDVCIEFMASTDKMDSVVATQGYADLKRNRPSILVDVLERSSKKCKT</sequence>